<evidence type="ECO:0000313" key="2">
    <source>
        <dbReference type="EMBL" id="PNE09455.1"/>
    </source>
</evidence>
<reference evidence="2 3" key="1">
    <citation type="submission" date="2017-12" db="EMBL/GenBank/DDBJ databases">
        <title>Hemimetabolous genomes reveal molecular basis of termite eusociality.</title>
        <authorList>
            <person name="Harrison M.C."/>
            <person name="Jongepier E."/>
            <person name="Robertson H.M."/>
            <person name="Arning N."/>
            <person name="Bitard-Feildel T."/>
            <person name="Chao H."/>
            <person name="Childers C.P."/>
            <person name="Dinh H."/>
            <person name="Doddapaneni H."/>
            <person name="Dugan S."/>
            <person name="Gowin J."/>
            <person name="Greiner C."/>
            <person name="Han Y."/>
            <person name="Hu H."/>
            <person name="Hughes D.S.T."/>
            <person name="Huylmans A.-K."/>
            <person name="Kemena C."/>
            <person name="Kremer L.P.M."/>
            <person name="Lee S.L."/>
            <person name="Lopez-Ezquerra A."/>
            <person name="Mallet L."/>
            <person name="Monroy-Kuhn J.M."/>
            <person name="Moser A."/>
            <person name="Murali S.C."/>
            <person name="Muzny D.M."/>
            <person name="Otani S."/>
            <person name="Piulachs M.-D."/>
            <person name="Poelchau M."/>
            <person name="Qu J."/>
            <person name="Schaub F."/>
            <person name="Wada-Katsumata A."/>
            <person name="Worley K.C."/>
            <person name="Xie Q."/>
            <person name="Ylla G."/>
            <person name="Poulsen M."/>
            <person name="Gibbs R.A."/>
            <person name="Schal C."/>
            <person name="Richards S."/>
            <person name="Belles X."/>
            <person name="Korb J."/>
            <person name="Bornberg-Bauer E."/>
        </authorList>
    </citation>
    <scope>NUCLEOTIDE SEQUENCE [LARGE SCALE GENOMIC DNA]</scope>
    <source>
        <tissue evidence="2">Whole body</tissue>
    </source>
</reference>
<dbReference type="SMART" id="SM00587">
    <property type="entry name" value="CHK"/>
    <property type="match status" value="1"/>
</dbReference>
<dbReference type="PANTHER" id="PTHR11012">
    <property type="entry name" value="PROTEIN KINASE-LIKE DOMAIN-CONTAINING"/>
    <property type="match status" value="1"/>
</dbReference>
<sequence length="256" mass="29900">MSLALKLLNPKQFQKIRESIQEVIYVEDAARLFSVYFENSLKMATECLRSISHNDGSFDADIKKIDGFSGNVFRIMCELVKPKEPWSVICHGDCWSNNFLFRYSQPRQVEEVRLLDLQVGRYASPATDILHFLYTSTQAGMRKRHYDHLLRVYHSTLNDTVRRLMAGSPYENTEVFMPFQQLQDELEKHRVYGFLNALWLLPAVHADADNLPDLETITEDDLFSQETLDNFVSHQTPTYRQSIRDLVHEYRAHGYV</sequence>
<evidence type="ECO:0000313" key="3">
    <source>
        <dbReference type="Proteomes" id="UP000235965"/>
    </source>
</evidence>
<dbReference type="InterPro" id="IPR011009">
    <property type="entry name" value="Kinase-like_dom_sf"/>
</dbReference>
<dbReference type="OrthoDB" id="190089at2759"/>
<dbReference type="SUPFAM" id="SSF56112">
    <property type="entry name" value="Protein kinase-like (PK-like)"/>
    <property type="match status" value="1"/>
</dbReference>
<accession>A0A2J7NKF0</accession>
<dbReference type="Proteomes" id="UP000235965">
    <property type="component" value="Unassembled WGS sequence"/>
</dbReference>
<name>A0A2J7NKF0_9NEOP</name>
<dbReference type="EMBL" id="NEVH01053885">
    <property type="protein sequence ID" value="PNE09455.1"/>
    <property type="molecule type" value="Genomic_DNA"/>
</dbReference>
<proteinExistence type="predicted"/>
<keyword evidence="3" id="KW-1185">Reference proteome</keyword>
<dbReference type="InParanoid" id="A0A2J7NKF0"/>
<dbReference type="AlphaFoldDB" id="A0A2J7NKF0"/>
<dbReference type="Gene3D" id="3.90.1200.10">
    <property type="match status" value="1"/>
</dbReference>
<comment type="caution">
    <text evidence="2">The sequence shown here is derived from an EMBL/GenBank/DDBJ whole genome shotgun (WGS) entry which is preliminary data.</text>
</comment>
<protein>
    <recommendedName>
        <fullName evidence="1">CHK kinase-like domain-containing protein</fullName>
    </recommendedName>
</protein>
<feature type="domain" description="CHK kinase-like" evidence="1">
    <location>
        <begin position="3"/>
        <end position="163"/>
    </location>
</feature>
<organism evidence="2 3">
    <name type="scientific">Cryptotermes secundus</name>
    <dbReference type="NCBI Taxonomy" id="105785"/>
    <lineage>
        <taxon>Eukaryota</taxon>
        <taxon>Metazoa</taxon>
        <taxon>Ecdysozoa</taxon>
        <taxon>Arthropoda</taxon>
        <taxon>Hexapoda</taxon>
        <taxon>Insecta</taxon>
        <taxon>Pterygota</taxon>
        <taxon>Neoptera</taxon>
        <taxon>Polyneoptera</taxon>
        <taxon>Dictyoptera</taxon>
        <taxon>Blattodea</taxon>
        <taxon>Blattoidea</taxon>
        <taxon>Termitoidae</taxon>
        <taxon>Kalotermitidae</taxon>
        <taxon>Cryptotermitinae</taxon>
        <taxon>Cryptotermes</taxon>
    </lineage>
</organism>
<evidence type="ECO:0000259" key="1">
    <source>
        <dbReference type="SMART" id="SM00587"/>
    </source>
</evidence>
<gene>
    <name evidence="2" type="ORF">B7P43_G00058</name>
</gene>
<dbReference type="InterPro" id="IPR004119">
    <property type="entry name" value="EcKL"/>
</dbReference>
<dbReference type="Pfam" id="PF02958">
    <property type="entry name" value="EcKL"/>
    <property type="match status" value="1"/>
</dbReference>
<dbReference type="PANTHER" id="PTHR11012:SF47">
    <property type="entry name" value="GH22833P"/>
    <property type="match status" value="1"/>
</dbReference>
<dbReference type="InterPro" id="IPR015897">
    <property type="entry name" value="CHK_kinase-like"/>
</dbReference>